<dbReference type="EMBL" id="CP089984">
    <property type="protein sequence ID" value="WXB19026.1"/>
    <property type="molecule type" value="Genomic_DNA"/>
</dbReference>
<evidence type="ECO:0000313" key="7">
    <source>
        <dbReference type="Proteomes" id="UP001370348"/>
    </source>
</evidence>
<dbReference type="InterPro" id="IPR025559">
    <property type="entry name" value="Eis_dom"/>
</dbReference>
<dbReference type="Pfam" id="PF13530">
    <property type="entry name" value="SCP2_2"/>
    <property type="match status" value="1"/>
</dbReference>
<feature type="binding site" evidence="4">
    <location>
        <begin position="89"/>
        <end position="94"/>
    </location>
    <ligand>
        <name>acetyl-CoA</name>
        <dbReference type="ChEBI" id="CHEBI:57288"/>
    </ligand>
</feature>
<dbReference type="RefSeq" id="WP_394828649.1">
    <property type="nucleotide sequence ID" value="NZ_CP089984.1"/>
</dbReference>
<dbReference type="NCBIfam" id="NF002367">
    <property type="entry name" value="PRK01346.1-4"/>
    <property type="match status" value="1"/>
</dbReference>
<dbReference type="Gene3D" id="3.30.1050.10">
    <property type="entry name" value="SCP2 sterol-binding domain"/>
    <property type="match status" value="1"/>
</dbReference>
<accession>A0ABZ2M960</accession>
<dbReference type="PROSITE" id="PS51186">
    <property type="entry name" value="GNAT"/>
    <property type="match status" value="1"/>
</dbReference>
<dbReference type="SUPFAM" id="SSF55718">
    <property type="entry name" value="SCP-like"/>
    <property type="match status" value="1"/>
</dbReference>
<dbReference type="CDD" id="cd04301">
    <property type="entry name" value="NAT_SF"/>
    <property type="match status" value="1"/>
</dbReference>
<dbReference type="InterPro" id="IPR022902">
    <property type="entry name" value="NAcTrfase_Eis"/>
</dbReference>
<keyword evidence="2 4" id="KW-0808">Transferase</keyword>
<dbReference type="Pfam" id="PF17668">
    <property type="entry name" value="Acetyltransf_17"/>
    <property type="match status" value="1"/>
</dbReference>
<proteinExistence type="inferred from homology"/>
<protein>
    <submittedName>
        <fullName evidence="6">GNAT family N-acetyltransferase</fullName>
    </submittedName>
</protein>
<dbReference type="HAMAP" id="MF_01812">
    <property type="entry name" value="Eis"/>
    <property type="match status" value="1"/>
</dbReference>
<sequence>MTIEIRQLTADDSGDFVRPIHTAFGRPLSPEIIERLRALPELDLRFGAYDQGSIVGGAGAFTFGMTVPGGVSVETAGLTGVGVLPTHRRRGILTQLMRSIFEESHRRGQVLSALFCTEPAIYGRYGYGMASLGGDMELSTHRASFADPSLPDARVRFVTEEEGASLFPPIWDRVRRVTPGMLTRSEIWWRSRRLNDPDWVRAGRSPLARVLLELGGRPAGYALYRITTGTDRYLMTGSVDIREAIADSVPATRALWRYLLDLDLVQVAHMALMPMDHPLFFLLTEPRAMRLSIHDVIFVRLLDVPAALSQRHYEAGPPLVFEVTDAFCPWNAGRYLLADGIAKRTDQAPDLSLDVTALGSAYLGAFRFTQLALGGRVVEHTPGSLRNADIVFSADRAPWCPEIF</sequence>
<dbReference type="InterPro" id="IPR016181">
    <property type="entry name" value="Acyl_CoA_acyltransferase"/>
</dbReference>
<organism evidence="6 7">
    <name type="scientific">Pendulispora albinea</name>
    <dbReference type="NCBI Taxonomy" id="2741071"/>
    <lineage>
        <taxon>Bacteria</taxon>
        <taxon>Pseudomonadati</taxon>
        <taxon>Myxococcota</taxon>
        <taxon>Myxococcia</taxon>
        <taxon>Myxococcales</taxon>
        <taxon>Sorangiineae</taxon>
        <taxon>Pendulisporaceae</taxon>
        <taxon>Pendulispora</taxon>
    </lineage>
</organism>
<dbReference type="PANTHER" id="PTHR37817:SF1">
    <property type="entry name" value="N-ACETYLTRANSFERASE EIS"/>
    <property type="match status" value="1"/>
</dbReference>
<evidence type="ECO:0000256" key="4">
    <source>
        <dbReference type="HAMAP-Rule" id="MF_01812"/>
    </source>
</evidence>
<dbReference type="InterPro" id="IPR041380">
    <property type="entry name" value="Acetyltransf_17"/>
</dbReference>
<dbReference type="SUPFAM" id="SSF55729">
    <property type="entry name" value="Acyl-CoA N-acyltransferases (Nat)"/>
    <property type="match status" value="1"/>
</dbReference>
<evidence type="ECO:0000256" key="1">
    <source>
        <dbReference type="ARBA" id="ARBA00009213"/>
    </source>
</evidence>
<dbReference type="Gene3D" id="3.40.630.30">
    <property type="match status" value="2"/>
</dbReference>
<evidence type="ECO:0000256" key="3">
    <source>
        <dbReference type="ARBA" id="ARBA00023315"/>
    </source>
</evidence>
<keyword evidence="3 4" id="KW-0012">Acyltransferase</keyword>
<name>A0ABZ2M960_9BACT</name>
<dbReference type="InterPro" id="IPR000182">
    <property type="entry name" value="GNAT_dom"/>
</dbReference>
<comment type="similarity">
    <text evidence="1 4">Belongs to the acetyltransferase Eis family.</text>
</comment>
<dbReference type="Pfam" id="PF13527">
    <property type="entry name" value="Acetyltransf_9"/>
    <property type="match status" value="1"/>
</dbReference>
<comment type="subunit">
    <text evidence="4">Homohexamer; trimer of dimers.</text>
</comment>
<evidence type="ECO:0000256" key="2">
    <source>
        <dbReference type="ARBA" id="ARBA00022679"/>
    </source>
</evidence>
<evidence type="ECO:0000259" key="5">
    <source>
        <dbReference type="PROSITE" id="PS51186"/>
    </source>
</evidence>
<reference evidence="6 7" key="1">
    <citation type="submission" date="2021-12" db="EMBL/GenBank/DDBJ databases">
        <title>Discovery of the Pendulisporaceae a myxobacterial family with distinct sporulation behavior and unique specialized metabolism.</title>
        <authorList>
            <person name="Garcia R."/>
            <person name="Popoff A."/>
            <person name="Bader C.D."/>
            <person name="Loehr J."/>
            <person name="Walesch S."/>
            <person name="Walt C."/>
            <person name="Boldt J."/>
            <person name="Bunk B."/>
            <person name="Haeckl F.J.F.P.J."/>
            <person name="Gunesch A.P."/>
            <person name="Birkelbach J."/>
            <person name="Nuebel U."/>
            <person name="Pietschmann T."/>
            <person name="Bach T."/>
            <person name="Mueller R."/>
        </authorList>
    </citation>
    <scope>NUCLEOTIDE SEQUENCE [LARGE SCALE GENOMIC DNA]</scope>
    <source>
        <strain evidence="6 7">MSr11954</strain>
    </source>
</reference>
<evidence type="ECO:0000313" key="6">
    <source>
        <dbReference type="EMBL" id="WXB19026.1"/>
    </source>
</evidence>
<feature type="active site" description="Proton donor" evidence="4">
    <location>
        <position position="122"/>
    </location>
</feature>
<dbReference type="InterPro" id="IPR036527">
    <property type="entry name" value="SCP2_sterol-bd_dom_sf"/>
</dbReference>
<feature type="binding site" evidence="4">
    <location>
        <begin position="117"/>
        <end position="118"/>
    </location>
    <ligand>
        <name>acetyl-CoA</name>
        <dbReference type="ChEBI" id="CHEBI:57288"/>
    </ligand>
</feature>
<dbReference type="PANTHER" id="PTHR37817">
    <property type="entry name" value="N-ACETYLTRANSFERASE EIS"/>
    <property type="match status" value="1"/>
</dbReference>
<keyword evidence="7" id="KW-1185">Reference proteome</keyword>
<dbReference type="Proteomes" id="UP001370348">
    <property type="component" value="Chromosome"/>
</dbReference>
<dbReference type="InterPro" id="IPR051554">
    <property type="entry name" value="Acetyltransferase_Eis"/>
</dbReference>
<feature type="active site" description="Proton acceptor; via carboxylate" evidence="4">
    <location>
        <position position="404"/>
    </location>
</feature>
<feature type="domain" description="N-acetyltransferase" evidence="5">
    <location>
        <begin position="3"/>
        <end position="151"/>
    </location>
</feature>
<gene>
    <name evidence="6" type="ORF">LZC94_17530</name>
</gene>
<feature type="binding site" evidence="4">
    <location>
        <begin position="81"/>
        <end position="83"/>
    </location>
    <ligand>
        <name>acetyl-CoA</name>
        <dbReference type="ChEBI" id="CHEBI:57288"/>
    </ligand>
</feature>